<keyword evidence="1" id="KW-0862">Zinc</keyword>
<reference evidence="3" key="1">
    <citation type="submission" date="2022-01" db="EMBL/GenBank/DDBJ databases">
        <title>Genome Sequence Resource for Two Populations of Ditylenchus destructor, the Migratory Endoparasitic Phytonematode.</title>
        <authorList>
            <person name="Zhang H."/>
            <person name="Lin R."/>
            <person name="Xie B."/>
        </authorList>
    </citation>
    <scope>NUCLEOTIDE SEQUENCE</scope>
    <source>
        <strain evidence="3">BazhouSP</strain>
    </source>
</reference>
<evidence type="ECO:0000313" key="3">
    <source>
        <dbReference type="EMBL" id="KAI1703507.1"/>
    </source>
</evidence>
<comment type="caution">
    <text evidence="3">The sequence shown here is derived from an EMBL/GenBank/DDBJ whole genome shotgun (WGS) entry which is preliminary data.</text>
</comment>
<dbReference type="EMBL" id="JAKKPZ010000081">
    <property type="protein sequence ID" value="KAI1703507.1"/>
    <property type="molecule type" value="Genomic_DNA"/>
</dbReference>
<dbReference type="PROSITE" id="PS50157">
    <property type="entry name" value="ZINC_FINGER_C2H2_2"/>
    <property type="match status" value="1"/>
</dbReference>
<evidence type="ECO:0000259" key="2">
    <source>
        <dbReference type="PROSITE" id="PS50157"/>
    </source>
</evidence>
<name>A0AAD4MTP5_9BILA</name>
<evidence type="ECO:0000313" key="4">
    <source>
        <dbReference type="Proteomes" id="UP001201812"/>
    </source>
</evidence>
<gene>
    <name evidence="3" type="ORF">DdX_14840</name>
</gene>
<keyword evidence="1" id="KW-0863">Zinc-finger</keyword>
<proteinExistence type="predicted"/>
<dbReference type="Proteomes" id="UP001201812">
    <property type="component" value="Unassembled WGS sequence"/>
</dbReference>
<dbReference type="AlphaFoldDB" id="A0AAD4MTP5"/>
<accession>A0AAD4MTP5</accession>
<organism evidence="3 4">
    <name type="scientific">Ditylenchus destructor</name>
    <dbReference type="NCBI Taxonomy" id="166010"/>
    <lineage>
        <taxon>Eukaryota</taxon>
        <taxon>Metazoa</taxon>
        <taxon>Ecdysozoa</taxon>
        <taxon>Nematoda</taxon>
        <taxon>Chromadorea</taxon>
        <taxon>Rhabditida</taxon>
        <taxon>Tylenchina</taxon>
        <taxon>Tylenchomorpha</taxon>
        <taxon>Sphaerularioidea</taxon>
        <taxon>Anguinidae</taxon>
        <taxon>Anguininae</taxon>
        <taxon>Ditylenchus</taxon>
    </lineage>
</organism>
<dbReference type="GO" id="GO:0008270">
    <property type="term" value="F:zinc ion binding"/>
    <property type="evidence" value="ECO:0007669"/>
    <property type="project" value="UniProtKB-KW"/>
</dbReference>
<dbReference type="InterPro" id="IPR013087">
    <property type="entry name" value="Znf_C2H2_type"/>
</dbReference>
<protein>
    <recommendedName>
        <fullName evidence="2">C2H2-type domain-containing protein</fullName>
    </recommendedName>
</protein>
<keyword evidence="4" id="KW-1185">Reference proteome</keyword>
<feature type="domain" description="C2H2-type" evidence="2">
    <location>
        <begin position="51"/>
        <end position="78"/>
    </location>
</feature>
<keyword evidence="1" id="KW-0479">Metal-binding</keyword>
<sequence>MNHGKRKNNSTNIPAVHSGIFCVTSLLKSELRDVNSNSNTEAIIHYSMGLYKCNRCSYDSTSFKNAQVHMRIHSDRLRADSSKRNYVRSNLTNCPGNVVSTAEKSVVPISSSSYPLSVQSHLNESVNDSVHMRTERGKKYNYNQFPYANVSFRTLQMQMRTRSDRHRYSISNNHYSQPKTNSYKVAEKVVSAVESALSLTTSPLSSLPSANNLQEKATNQIINDIGSIGKPAVSVDINDIVNTDFYDVENTEDLDNEQANKGAMDMLPKSSIIYENLCYADYTEDDFDFNFDVDVE</sequence>
<evidence type="ECO:0000256" key="1">
    <source>
        <dbReference type="PROSITE-ProRule" id="PRU00042"/>
    </source>
</evidence>